<dbReference type="GO" id="GO:0003677">
    <property type="term" value="F:DNA binding"/>
    <property type="evidence" value="ECO:0007669"/>
    <property type="project" value="UniProtKB-KW"/>
</dbReference>
<dbReference type="InterPro" id="IPR051200">
    <property type="entry name" value="Host-pathogen_enzymatic-act"/>
</dbReference>
<dbReference type="PROSITE" id="PS51257">
    <property type="entry name" value="PROKAR_LIPOPROTEIN"/>
    <property type="match status" value="1"/>
</dbReference>
<dbReference type="Pfam" id="PF16819">
    <property type="entry name" value="DUF5074"/>
    <property type="match status" value="1"/>
</dbReference>
<dbReference type="STRING" id="29529.SAMN04488122_2399"/>
<dbReference type="InterPro" id="IPR011044">
    <property type="entry name" value="Quino_amine_DH_bsu"/>
</dbReference>
<dbReference type="EMBL" id="FOJG01000001">
    <property type="protein sequence ID" value="SEW36513.1"/>
    <property type="molecule type" value="Genomic_DNA"/>
</dbReference>
<reference evidence="2" key="1">
    <citation type="submission" date="2016-10" db="EMBL/GenBank/DDBJ databases">
        <authorList>
            <person name="Varghese N."/>
            <person name="Submissions S."/>
        </authorList>
    </citation>
    <scope>NUCLEOTIDE SEQUENCE [LARGE SCALE GENOMIC DNA]</scope>
    <source>
        <strain evidence="2">DSM 3695</strain>
    </source>
</reference>
<keyword evidence="2" id="KW-1185">Reference proteome</keyword>
<dbReference type="InterPro" id="IPR015943">
    <property type="entry name" value="WD40/YVTN_repeat-like_dom_sf"/>
</dbReference>
<dbReference type="Gene3D" id="2.130.10.10">
    <property type="entry name" value="YVTN repeat-like/Quinoprotein amine dehydrogenase"/>
    <property type="match status" value="1"/>
</dbReference>
<dbReference type="PANTHER" id="PTHR47197">
    <property type="entry name" value="PROTEIN NIRF"/>
    <property type="match status" value="1"/>
</dbReference>
<proteinExistence type="predicted"/>
<evidence type="ECO:0000313" key="2">
    <source>
        <dbReference type="Proteomes" id="UP000199310"/>
    </source>
</evidence>
<dbReference type="PANTHER" id="PTHR47197:SF3">
    <property type="entry name" value="DIHYDRO-HEME D1 DEHYDROGENASE"/>
    <property type="match status" value="1"/>
</dbReference>
<name>A0A1I0R7A6_9BACT</name>
<sequence>MNVMMKQLRNTVLPIAATMLLFTACRKGDSIVPPEVTPVDTAHPHAAYNGFYLLNEGNMGSNKSSLDYYDYTTGIYKSNIYATANPTAVKELGDVGNDIQIYGSKLYAVINVSNKVEVMDVTTTKRIKQIDILNCRYVTFANGKAYVSSYAGPVLIEPNAPIGQVLEVDTATLTITRKVTVGYQPEEMAVVGNKLYVANSGGYRVPNYDRTVSVIDLNTFTEIKKIDVAINLDRLKADSDGDIYVTSRGDYYKVPSNLFLIDTKTDAVKKTFDIPVSNLAISGDTAYVYGSSFSYITGKWTISYNMVNIKTETVLNKNFITDGTENGIKMPYGIAVNPGTREIFVTDARDYVSSGTLYCFDPSGKKKWAVTTGEIPAHIVFVASSK</sequence>
<dbReference type="AlphaFoldDB" id="A0A1I0R7A6"/>
<organism evidence="1 2">
    <name type="scientific">Chitinophaga arvensicola</name>
    <dbReference type="NCBI Taxonomy" id="29529"/>
    <lineage>
        <taxon>Bacteria</taxon>
        <taxon>Pseudomonadati</taxon>
        <taxon>Bacteroidota</taxon>
        <taxon>Chitinophagia</taxon>
        <taxon>Chitinophagales</taxon>
        <taxon>Chitinophagaceae</taxon>
        <taxon>Chitinophaga</taxon>
    </lineage>
</organism>
<dbReference type="SUPFAM" id="SSF50969">
    <property type="entry name" value="YVTN repeat-like/Quinoprotein amine dehydrogenase"/>
    <property type="match status" value="1"/>
</dbReference>
<dbReference type="InterPro" id="IPR031815">
    <property type="entry name" value="DUF5074"/>
</dbReference>
<protein>
    <submittedName>
        <fullName evidence="1">DNA-binding beta-propeller fold protein YncE</fullName>
    </submittedName>
</protein>
<evidence type="ECO:0000313" key="1">
    <source>
        <dbReference type="EMBL" id="SEW36513.1"/>
    </source>
</evidence>
<gene>
    <name evidence="1" type="ORF">SAMN04488122_2399</name>
</gene>
<keyword evidence="1" id="KW-0238">DNA-binding</keyword>
<dbReference type="Proteomes" id="UP000199310">
    <property type="component" value="Unassembled WGS sequence"/>
</dbReference>
<accession>A0A1I0R7A6</accession>